<dbReference type="OrthoDB" id="8904082at2759"/>
<dbReference type="EMBL" id="CAAE01007488">
    <property type="protein sequence ID" value="CAF90332.1"/>
    <property type="molecule type" value="Genomic_DNA"/>
</dbReference>
<evidence type="ECO:0000256" key="3">
    <source>
        <dbReference type="SAM" id="SignalP"/>
    </source>
</evidence>
<accession>Q4T9V0</accession>
<comment type="similarity">
    <text evidence="1">Belongs to the monovalent cation:proton antiporter 1 (CPA1) transporter (TC 2.A.36) family.</text>
</comment>
<dbReference type="InterPro" id="IPR051843">
    <property type="entry name" value="CPA1_transporter"/>
</dbReference>
<feature type="chain" id="PRO_5004244458" evidence="3">
    <location>
        <begin position="23"/>
        <end position="236"/>
    </location>
</feature>
<dbReference type="KEGG" id="tng:GSTEN00004572G001"/>
<reference evidence="4" key="2">
    <citation type="submission" date="2004-02" db="EMBL/GenBank/DDBJ databases">
        <authorList>
            <consortium name="Genoscope"/>
            <consortium name="Whitehead Institute Centre for Genome Research"/>
        </authorList>
    </citation>
    <scope>NUCLEOTIDE SEQUENCE</scope>
</reference>
<sequence length="236" mass="24000">FLLAAVSPAVLVPSMLLLQAQGLGVAKGIPTLLMAAGSLDDVLAIAGFSACLGSSFSTGPTWMSVLRGLMEVGGGVLAGLLLGLLLCCLPSQEQVSPAGPADLDQTWTPVSCGLQEDLVLRRTLLLLGLSVFAVFFSHVMGVAGAGGLCALVLAFVAALGWRAEKVWAGLLDLPVHVQAAIGSKALDMAREEGDGTKEGFGLVLLTLAVLAILITAPMGALAIGLAGPRLLPRPLK</sequence>
<organism evidence="4">
    <name type="scientific">Tetraodon nigroviridis</name>
    <name type="common">Spotted green pufferfish</name>
    <name type="synonym">Chelonodon nigroviridis</name>
    <dbReference type="NCBI Taxonomy" id="99883"/>
    <lineage>
        <taxon>Eukaryota</taxon>
        <taxon>Metazoa</taxon>
        <taxon>Chordata</taxon>
        <taxon>Craniata</taxon>
        <taxon>Vertebrata</taxon>
        <taxon>Euteleostomi</taxon>
        <taxon>Actinopterygii</taxon>
        <taxon>Neopterygii</taxon>
        <taxon>Teleostei</taxon>
        <taxon>Neoteleostei</taxon>
        <taxon>Acanthomorphata</taxon>
        <taxon>Eupercaria</taxon>
        <taxon>Tetraodontiformes</taxon>
        <taxon>Tetradontoidea</taxon>
        <taxon>Tetraodontidae</taxon>
        <taxon>Tetraodon</taxon>
    </lineage>
</organism>
<name>Q4T9V0_TETNG</name>
<dbReference type="PANTHER" id="PTHR31102:SF22">
    <property type="entry name" value="SODIUM_HYDROGEN EXCHANGER 9B2-LIKE"/>
    <property type="match status" value="1"/>
</dbReference>
<feature type="transmembrane region" description="Helical" evidence="2">
    <location>
        <begin position="200"/>
        <end position="226"/>
    </location>
</feature>
<feature type="signal peptide" evidence="3">
    <location>
        <begin position="1"/>
        <end position="22"/>
    </location>
</feature>
<keyword evidence="2" id="KW-0812">Transmembrane</keyword>
<comment type="caution">
    <text evidence="4">The sequence shown here is derived from an EMBL/GenBank/DDBJ whole genome shotgun (WGS) entry which is preliminary data.</text>
</comment>
<gene>
    <name evidence="4" type="ORF">GSTENG00004572001</name>
</gene>
<evidence type="ECO:0000256" key="1">
    <source>
        <dbReference type="ARBA" id="ARBA00007367"/>
    </source>
</evidence>
<protein>
    <submittedName>
        <fullName evidence="4">(spotted green pufferfish) hypothetical protein</fullName>
    </submittedName>
</protein>
<feature type="transmembrane region" description="Helical" evidence="2">
    <location>
        <begin position="124"/>
        <end position="157"/>
    </location>
</feature>
<keyword evidence="3" id="KW-0732">Signal</keyword>
<keyword evidence="2" id="KW-0472">Membrane</keyword>
<feature type="transmembrane region" description="Helical" evidence="2">
    <location>
        <begin position="72"/>
        <end position="89"/>
    </location>
</feature>
<evidence type="ECO:0000256" key="2">
    <source>
        <dbReference type="SAM" id="Phobius"/>
    </source>
</evidence>
<dbReference type="GO" id="GO:0098662">
    <property type="term" value="P:inorganic cation transmembrane transport"/>
    <property type="evidence" value="ECO:0007669"/>
    <property type="project" value="TreeGrafter"/>
</dbReference>
<reference evidence="4" key="1">
    <citation type="journal article" date="2004" name="Nature">
        <title>Genome duplication in the teleost fish Tetraodon nigroviridis reveals the early vertebrate proto-karyotype.</title>
        <authorList>
            <person name="Jaillon O."/>
            <person name="Aury J.-M."/>
            <person name="Brunet F."/>
            <person name="Petit J.-L."/>
            <person name="Stange-Thomann N."/>
            <person name="Mauceli E."/>
            <person name="Bouneau L."/>
            <person name="Fischer C."/>
            <person name="Ozouf-Costaz C."/>
            <person name="Bernot A."/>
            <person name="Nicaud S."/>
            <person name="Jaffe D."/>
            <person name="Fisher S."/>
            <person name="Lutfalla G."/>
            <person name="Dossat C."/>
            <person name="Segurens B."/>
            <person name="Dasilva C."/>
            <person name="Salanoubat M."/>
            <person name="Levy M."/>
            <person name="Boudet N."/>
            <person name="Castellano S."/>
            <person name="Anthouard V."/>
            <person name="Jubin C."/>
            <person name="Castelli V."/>
            <person name="Katinka M."/>
            <person name="Vacherie B."/>
            <person name="Biemont C."/>
            <person name="Skalli Z."/>
            <person name="Cattolico L."/>
            <person name="Poulain J."/>
            <person name="De Berardinis V."/>
            <person name="Cruaud C."/>
            <person name="Duprat S."/>
            <person name="Brottier P."/>
            <person name="Coutanceau J.-P."/>
            <person name="Gouzy J."/>
            <person name="Parra G."/>
            <person name="Lardier G."/>
            <person name="Chapple C."/>
            <person name="McKernan K.J."/>
            <person name="McEwan P."/>
            <person name="Bosak S."/>
            <person name="Kellis M."/>
            <person name="Volff J.-N."/>
            <person name="Guigo R."/>
            <person name="Zody M.C."/>
            <person name="Mesirov J."/>
            <person name="Lindblad-Toh K."/>
            <person name="Birren B."/>
            <person name="Nusbaum C."/>
            <person name="Kahn D."/>
            <person name="Robinson-Rechavi M."/>
            <person name="Laudet V."/>
            <person name="Schachter V."/>
            <person name="Quetier F."/>
            <person name="Saurin W."/>
            <person name="Scarpelli C."/>
            <person name="Wincker P."/>
            <person name="Lander E.S."/>
            <person name="Weissenbach J."/>
            <person name="Roest Crollius H."/>
        </authorList>
    </citation>
    <scope>NUCLEOTIDE SEQUENCE [LARGE SCALE GENOMIC DNA]</scope>
</reference>
<evidence type="ECO:0000313" key="4">
    <source>
        <dbReference type="EMBL" id="CAF90332.1"/>
    </source>
</evidence>
<keyword evidence="2" id="KW-1133">Transmembrane helix</keyword>
<feature type="non-terminal residue" evidence="4">
    <location>
        <position position="1"/>
    </location>
</feature>
<dbReference type="AlphaFoldDB" id="Q4T9V0"/>
<proteinExistence type="inferred from homology"/>
<dbReference type="PANTHER" id="PTHR31102">
    <property type="match status" value="1"/>
</dbReference>
<feature type="non-terminal residue" evidence="4">
    <location>
        <position position="236"/>
    </location>
</feature>